<dbReference type="InterPro" id="IPR007717">
    <property type="entry name" value="NPL4_C"/>
</dbReference>
<dbReference type="GO" id="GO:0031625">
    <property type="term" value="F:ubiquitin protein ligase binding"/>
    <property type="evidence" value="ECO:0007669"/>
    <property type="project" value="TreeGrafter"/>
</dbReference>
<dbReference type="InterPro" id="IPR037518">
    <property type="entry name" value="MPN"/>
</dbReference>
<keyword evidence="6" id="KW-0653">Protein transport</keyword>
<evidence type="ECO:0000256" key="4">
    <source>
        <dbReference type="ARBA" id="ARBA00019709"/>
    </source>
</evidence>
<dbReference type="Gene3D" id="3.10.20.90">
    <property type="entry name" value="Phosphatidylinositol 3-kinase Catalytic Subunit, Chain A, domain 1"/>
    <property type="match status" value="1"/>
</dbReference>
<gene>
    <name evidence="9" type="ORF">SAMEA4029009_CIC11G00000005206</name>
</gene>
<evidence type="ECO:0000256" key="2">
    <source>
        <dbReference type="ARBA" id="ARBA00004556"/>
    </source>
</evidence>
<keyword evidence="5" id="KW-0813">Transport</keyword>
<dbReference type="AlphaFoldDB" id="A0A1L0C3U6"/>
<protein>
    <recommendedName>
        <fullName evidence="4">Nuclear protein localization protein 4</fullName>
    </recommendedName>
</protein>
<accession>A0A1L0C3U6</accession>
<dbReference type="CDD" id="cd08061">
    <property type="entry name" value="MPN_NPL4"/>
    <property type="match status" value="1"/>
</dbReference>
<reference evidence="10" key="1">
    <citation type="submission" date="2016-10" db="EMBL/GenBank/DDBJ databases">
        <authorList>
            <person name="Geijer C."/>
            <person name="Jareborg N."/>
            <person name="Dainat J."/>
        </authorList>
    </citation>
    <scope>NUCLEOTIDE SEQUENCE [LARGE SCALE GENOMIC DNA]</scope>
    <source>
        <strain evidence="10">PYCC 4715</strain>
    </source>
</reference>
<evidence type="ECO:0000313" key="10">
    <source>
        <dbReference type="Proteomes" id="UP000182259"/>
    </source>
</evidence>
<dbReference type="GO" id="GO:0048471">
    <property type="term" value="C:perinuclear region of cytoplasm"/>
    <property type="evidence" value="ECO:0007669"/>
    <property type="project" value="UniProtKB-SubCell"/>
</dbReference>
<dbReference type="SUPFAM" id="SSF54236">
    <property type="entry name" value="Ubiquitin-like"/>
    <property type="match status" value="1"/>
</dbReference>
<dbReference type="InterPro" id="IPR007716">
    <property type="entry name" value="NPL4_Zn-bd_put"/>
</dbReference>
<dbReference type="GO" id="GO:0015031">
    <property type="term" value="P:protein transport"/>
    <property type="evidence" value="ECO:0007669"/>
    <property type="project" value="UniProtKB-KW"/>
</dbReference>
<feature type="domain" description="MPN" evidence="8">
    <location>
        <begin position="242"/>
        <end position="379"/>
    </location>
</feature>
<evidence type="ECO:0000256" key="3">
    <source>
        <dbReference type="ARBA" id="ARBA00011025"/>
    </source>
</evidence>
<evidence type="ECO:0000256" key="1">
    <source>
        <dbReference type="ARBA" id="ARBA00004335"/>
    </source>
</evidence>
<evidence type="ECO:0000256" key="7">
    <source>
        <dbReference type="ARBA" id="ARBA00024703"/>
    </source>
</evidence>
<organism evidence="9 10">
    <name type="scientific">Sungouiella intermedia</name>
    <dbReference type="NCBI Taxonomy" id="45354"/>
    <lineage>
        <taxon>Eukaryota</taxon>
        <taxon>Fungi</taxon>
        <taxon>Dikarya</taxon>
        <taxon>Ascomycota</taxon>
        <taxon>Saccharomycotina</taxon>
        <taxon>Pichiomycetes</taxon>
        <taxon>Metschnikowiaceae</taxon>
        <taxon>Sungouiella</taxon>
    </lineage>
</organism>
<dbReference type="GO" id="GO:0043130">
    <property type="term" value="F:ubiquitin binding"/>
    <property type="evidence" value="ECO:0007669"/>
    <property type="project" value="TreeGrafter"/>
</dbReference>
<comment type="function">
    <text evidence="7">Involved in the import of nuclear-targeted proteins into the nucleus and the export of poly(A) RNA out of the nucleus. Has a role in the endoplasmic reticulum-associated degradation (ERAD) pathway.</text>
</comment>
<dbReference type="Pfam" id="PF05020">
    <property type="entry name" value="zf-NPL4"/>
    <property type="match status" value="1"/>
</dbReference>
<keyword evidence="6" id="KW-0811">Translocation</keyword>
<dbReference type="InterPro" id="IPR016563">
    <property type="entry name" value="Npl4"/>
</dbReference>
<proteinExistence type="inferred from homology"/>
<dbReference type="PROSITE" id="PS50249">
    <property type="entry name" value="MPN"/>
    <property type="match status" value="1"/>
</dbReference>
<dbReference type="PANTHER" id="PTHR12710">
    <property type="entry name" value="NUCLEAR PROTEIN LOCALIZATION 4"/>
    <property type="match status" value="1"/>
</dbReference>
<sequence>MILRFRSKDGMFRISVTDSDLFFSALEQVLTKVSVADPTQLHVSNSQGQKGTLAAEFAGKTVAELNLKNGDILYLTYELNNSEVAASEPRMAQSVNGNVSVDIGSDVALIVPSKPSQIVQLPVDDELDKQDGLIPRPKSHFCRHGDKGMCEYCSPLPPWDKEYLKEKGIKHKSFHAHLKELNENKNNKNKASSYIAPLDQPNYSINLNCGGGHAPFPKGICSKCQPAPITLSQQDFRMVDHVEFAEHLLLNNFIETWRQSGVQRYGVLYGRYEAFDKVPLGIKAVVEAIYEPPQAGELDGITLLNWENEQEVNEVANALGLSAVGVVFTDLTDSGARDGSVLCKRHKDSYFLSCLEVLMAARNQNAHPNVSKYADSSKYSSKFVTCVVTGNLKGEIEPRAYQVSASAEALVTADDIGASTHPNLLYINETSGKRYVPDIFYSKINEYGLEVKTNAKPAFPVDYLLVTLLDSFPLDPTPEFTLQFPIENRDFLGDLQDLKAVSRQLQLGASDGSQLCDFHFLIYLHRMGVLSKDEYGLIARYVKDRKYEDYLHLVESSGWMTLLTILEQSL</sequence>
<evidence type="ECO:0000256" key="6">
    <source>
        <dbReference type="ARBA" id="ARBA00023010"/>
    </source>
</evidence>
<evidence type="ECO:0000256" key="5">
    <source>
        <dbReference type="ARBA" id="ARBA00022816"/>
    </source>
</evidence>
<dbReference type="InterPro" id="IPR029071">
    <property type="entry name" value="Ubiquitin-like_domsf"/>
</dbReference>
<dbReference type="Proteomes" id="UP000182259">
    <property type="component" value="Chromosome VI"/>
</dbReference>
<comment type="subcellular location">
    <subcellularLocation>
        <location evidence="2">Cytoplasm</location>
        <location evidence="2">Perinuclear region</location>
    </subcellularLocation>
    <subcellularLocation>
        <location evidence="1">Nucleus membrane</location>
        <topology evidence="1">Peripheral membrane protein</topology>
        <orientation evidence="1">Cytoplasmic side</orientation>
    </subcellularLocation>
</comment>
<dbReference type="PANTHER" id="PTHR12710:SF0">
    <property type="entry name" value="NUCLEAR PROTEIN LOCALIZATION PROTEIN 4 HOMOLOG"/>
    <property type="match status" value="1"/>
</dbReference>
<dbReference type="PIRSF" id="PIRSF010052">
    <property type="entry name" value="Polyub_prc_Npl4"/>
    <property type="match status" value="1"/>
</dbReference>
<evidence type="ECO:0000313" key="9">
    <source>
        <dbReference type="EMBL" id="SGZ58273.1"/>
    </source>
</evidence>
<dbReference type="GO" id="GO:0006511">
    <property type="term" value="P:ubiquitin-dependent protein catabolic process"/>
    <property type="evidence" value="ECO:0007669"/>
    <property type="project" value="InterPro"/>
</dbReference>
<dbReference type="EMBL" id="LT635769">
    <property type="protein sequence ID" value="SGZ58273.1"/>
    <property type="molecule type" value="Genomic_DNA"/>
</dbReference>
<dbReference type="InterPro" id="IPR024682">
    <property type="entry name" value="Npl4_Ub-like_dom"/>
</dbReference>
<dbReference type="Pfam" id="PF11543">
    <property type="entry name" value="UN_NPL4"/>
    <property type="match status" value="1"/>
</dbReference>
<name>A0A1L0C3U6_9ASCO</name>
<comment type="similarity">
    <text evidence="3">Belongs to the NPL4 family.</text>
</comment>
<dbReference type="GO" id="GO:0051028">
    <property type="term" value="P:mRNA transport"/>
    <property type="evidence" value="ECO:0007669"/>
    <property type="project" value="UniProtKB-KW"/>
</dbReference>
<dbReference type="GO" id="GO:0031965">
    <property type="term" value="C:nuclear membrane"/>
    <property type="evidence" value="ECO:0007669"/>
    <property type="project" value="UniProtKB-SubCell"/>
</dbReference>
<dbReference type="Pfam" id="PF05021">
    <property type="entry name" value="NPL4"/>
    <property type="match status" value="1"/>
</dbReference>
<evidence type="ECO:0000259" key="8">
    <source>
        <dbReference type="PROSITE" id="PS50249"/>
    </source>
</evidence>
<keyword evidence="5" id="KW-0509">mRNA transport</keyword>